<dbReference type="EMBL" id="BSPK01000031">
    <property type="protein sequence ID" value="GLS63879.1"/>
    <property type="molecule type" value="Genomic_DNA"/>
</dbReference>
<protein>
    <submittedName>
        <fullName evidence="1">Uncharacterized protein</fullName>
    </submittedName>
</protein>
<evidence type="ECO:0000313" key="2">
    <source>
        <dbReference type="EMBL" id="GLS63879.1"/>
    </source>
</evidence>
<organism evidence="1 3">
    <name type="scientific">Methylobacterium oxalidis</name>
    <dbReference type="NCBI Taxonomy" id="944322"/>
    <lineage>
        <taxon>Bacteria</taxon>
        <taxon>Pseudomonadati</taxon>
        <taxon>Pseudomonadota</taxon>
        <taxon>Alphaproteobacteria</taxon>
        <taxon>Hyphomicrobiales</taxon>
        <taxon>Methylobacteriaceae</taxon>
        <taxon>Methylobacterium</taxon>
    </lineage>
</organism>
<dbReference type="AlphaFoldDB" id="A0A512J9B7"/>
<gene>
    <name evidence="2" type="ORF">GCM10007888_22600</name>
    <name evidence="1" type="ORF">MOX02_45810</name>
</gene>
<dbReference type="EMBL" id="BJZU01000105">
    <property type="protein sequence ID" value="GEP06543.1"/>
    <property type="molecule type" value="Genomic_DNA"/>
</dbReference>
<evidence type="ECO:0000313" key="4">
    <source>
        <dbReference type="Proteomes" id="UP001156856"/>
    </source>
</evidence>
<proteinExistence type="predicted"/>
<dbReference type="Proteomes" id="UP000321960">
    <property type="component" value="Unassembled WGS sequence"/>
</dbReference>
<reference evidence="1 3" key="3">
    <citation type="submission" date="2019-07" db="EMBL/GenBank/DDBJ databases">
        <title>Whole genome shotgun sequence of Methylobacterium oxalidis NBRC 107715.</title>
        <authorList>
            <person name="Hosoyama A."/>
            <person name="Uohara A."/>
            <person name="Ohji S."/>
            <person name="Ichikawa N."/>
        </authorList>
    </citation>
    <scope>NUCLEOTIDE SEQUENCE [LARGE SCALE GENOMIC DNA]</scope>
    <source>
        <strain evidence="1 3">NBRC 107715</strain>
    </source>
</reference>
<evidence type="ECO:0000313" key="3">
    <source>
        <dbReference type="Proteomes" id="UP000321960"/>
    </source>
</evidence>
<accession>A0A512J9B7</accession>
<evidence type="ECO:0000313" key="1">
    <source>
        <dbReference type="EMBL" id="GEP06543.1"/>
    </source>
</evidence>
<keyword evidence="4" id="KW-1185">Reference proteome</keyword>
<comment type="caution">
    <text evidence="1">The sequence shown here is derived from an EMBL/GenBank/DDBJ whole genome shotgun (WGS) entry which is preliminary data.</text>
</comment>
<sequence length="74" mass="7852">MLCRRSMRLGGGLGEGRHVAAWNVAVCDPCHVENPQGPSLARHPRLAAYLRSKGIASAENGAGFVAWPAEREAA</sequence>
<dbReference type="Proteomes" id="UP001156856">
    <property type="component" value="Unassembled WGS sequence"/>
</dbReference>
<reference evidence="2" key="4">
    <citation type="submission" date="2023-01" db="EMBL/GenBank/DDBJ databases">
        <title>Draft genome sequence of Methylobacterium oxalidis strain NBRC 107715.</title>
        <authorList>
            <person name="Sun Q."/>
            <person name="Mori K."/>
        </authorList>
    </citation>
    <scope>NUCLEOTIDE SEQUENCE</scope>
    <source>
        <strain evidence="2">NBRC 107715</strain>
    </source>
</reference>
<name>A0A512J9B7_9HYPH</name>
<reference evidence="4" key="2">
    <citation type="journal article" date="2019" name="Int. J. Syst. Evol. Microbiol.">
        <title>The Global Catalogue of Microorganisms (GCM) 10K type strain sequencing project: providing services to taxonomists for standard genome sequencing and annotation.</title>
        <authorList>
            <consortium name="The Broad Institute Genomics Platform"/>
            <consortium name="The Broad Institute Genome Sequencing Center for Infectious Disease"/>
            <person name="Wu L."/>
            <person name="Ma J."/>
        </authorList>
    </citation>
    <scope>NUCLEOTIDE SEQUENCE [LARGE SCALE GENOMIC DNA]</scope>
    <source>
        <strain evidence="4">NBRC 107715</strain>
    </source>
</reference>
<reference evidence="2" key="1">
    <citation type="journal article" date="2014" name="Int. J. Syst. Evol. Microbiol.">
        <title>Complete genome of a new Firmicutes species belonging to the dominant human colonic microbiota ('Ruminococcus bicirculans') reveals two chromosomes and a selective capacity to utilize plant glucans.</title>
        <authorList>
            <consortium name="NISC Comparative Sequencing Program"/>
            <person name="Wegmann U."/>
            <person name="Louis P."/>
            <person name="Goesmann A."/>
            <person name="Henrissat B."/>
            <person name="Duncan S.H."/>
            <person name="Flint H.J."/>
        </authorList>
    </citation>
    <scope>NUCLEOTIDE SEQUENCE</scope>
    <source>
        <strain evidence="2">NBRC 107715</strain>
    </source>
</reference>